<dbReference type="Proteomes" id="UP000671852">
    <property type="component" value="Chromosome"/>
</dbReference>
<dbReference type="KEGG" id="saqt:GJV85_02230"/>
<dbReference type="AlphaFoldDB" id="A0A975AYT6"/>
<dbReference type="InterPro" id="IPR018247">
    <property type="entry name" value="EF_Hand_1_Ca_BS"/>
</dbReference>
<dbReference type="PROSITE" id="PS00018">
    <property type="entry name" value="EF_HAND_1"/>
    <property type="match status" value="1"/>
</dbReference>
<evidence type="ECO:0000256" key="1">
    <source>
        <dbReference type="SAM" id="MobiDB-lite"/>
    </source>
</evidence>
<proteinExistence type="predicted"/>
<evidence type="ECO:0000313" key="3">
    <source>
        <dbReference type="Proteomes" id="UP000671852"/>
    </source>
</evidence>
<dbReference type="EMBL" id="CP046072">
    <property type="protein sequence ID" value="QSZ40980.1"/>
    <property type="molecule type" value="Genomic_DNA"/>
</dbReference>
<dbReference type="RefSeq" id="WP_207562253.1">
    <property type="nucleotide sequence ID" value="NZ_CP046072.1"/>
</dbReference>
<reference evidence="2" key="1">
    <citation type="submission" date="2019-11" db="EMBL/GenBank/DDBJ databases">
        <authorList>
            <person name="Kojima H."/>
        </authorList>
    </citation>
    <scope>NUCLEOTIDE SEQUENCE</scope>
    <source>
        <strain evidence="2">H1576</strain>
    </source>
</reference>
<protein>
    <recommendedName>
        <fullName evidence="4">Cytochrome c domain-containing protein</fullName>
    </recommendedName>
</protein>
<reference evidence="2" key="2">
    <citation type="submission" date="2021-04" db="EMBL/GenBank/DDBJ databases">
        <title>Isolation and characterization of a novel species of the genus Sulfurimonas.</title>
        <authorList>
            <person name="Fukui M."/>
        </authorList>
    </citation>
    <scope>NUCLEOTIDE SEQUENCE</scope>
    <source>
        <strain evidence="2">H1576</strain>
    </source>
</reference>
<sequence length="549" mass="58485">MRGLYLTSFIVATLVLSGCGGSSDSSSESNEATQSSSTITVERGPILGATVVDSEGKVAKEDANGRYIFTPAPLYPIIVSGGVIDMDRDGSISIGDVKNDYKLSTTSGSVVTMATTMAVNPATKLKLETLASSFGLSLDDVMSKTPTESKEIEAISNILYKYAKDNNISDLLDSSDEKILNFDIAAITLDIKETFDAYEAEGDEHDSKETEEELMNAIAYGVSILDSDGVSEALSGFGEIDDDLVQSLSQELLVMKSEYESEYGDLDYEESDGDDYVHNQGLDCMACHGTNPTALFESEDEDDESDDHDDENENESEENDEQFTSGATIYRTLNAANGVTNVASGYSLRLVLENTNAVINYRLGQGNGNVNATFDEGTVNSYTAHVIDPEGNIVNSSLSNSHDLSRLACNSCHTSAGANGAPGRIVSFNYSTPEAEVQTPVVTPEVNSTTETTPTTTVVKKSFANDVMPIFEAKCKICHGNSGNFSVTTAAVTYMSINAFGGTNIATPTSSSILTKATGVAHDGGVIFSNTSAEYATIRDWIFEGALNN</sequence>
<gene>
    <name evidence="2" type="ORF">GJV85_02230</name>
</gene>
<keyword evidence="3" id="KW-1185">Reference proteome</keyword>
<feature type="region of interest" description="Disordered" evidence="1">
    <location>
        <begin position="290"/>
        <end position="324"/>
    </location>
</feature>
<evidence type="ECO:0000313" key="2">
    <source>
        <dbReference type="EMBL" id="QSZ40980.1"/>
    </source>
</evidence>
<dbReference type="PROSITE" id="PS51257">
    <property type="entry name" value="PROKAR_LIPOPROTEIN"/>
    <property type="match status" value="1"/>
</dbReference>
<dbReference type="SUPFAM" id="SSF48695">
    <property type="entry name" value="Multiheme cytochromes"/>
    <property type="match status" value="1"/>
</dbReference>
<accession>A0A975AYT6</accession>
<evidence type="ECO:0008006" key="4">
    <source>
        <dbReference type="Google" id="ProtNLM"/>
    </source>
</evidence>
<organism evidence="2 3">
    <name type="scientific">Sulfurimonas aquatica</name>
    <dbReference type="NCBI Taxonomy" id="2672570"/>
    <lineage>
        <taxon>Bacteria</taxon>
        <taxon>Pseudomonadati</taxon>
        <taxon>Campylobacterota</taxon>
        <taxon>Epsilonproteobacteria</taxon>
        <taxon>Campylobacterales</taxon>
        <taxon>Sulfurimonadaceae</taxon>
        <taxon>Sulfurimonas</taxon>
    </lineage>
</organism>
<dbReference type="InterPro" id="IPR036280">
    <property type="entry name" value="Multihaem_cyt_sf"/>
</dbReference>
<name>A0A975AYT6_9BACT</name>
<feature type="compositionally biased region" description="Acidic residues" evidence="1">
    <location>
        <begin position="297"/>
        <end position="321"/>
    </location>
</feature>